<dbReference type="OrthoDB" id="9796421at2"/>
<keyword evidence="4" id="KW-0249">Electron transport</keyword>
<dbReference type="Gene3D" id="1.10.760.10">
    <property type="entry name" value="Cytochrome c-like domain"/>
    <property type="match status" value="1"/>
</dbReference>
<feature type="signal peptide" evidence="7">
    <location>
        <begin position="1"/>
        <end position="24"/>
    </location>
</feature>
<dbReference type="GO" id="GO:0046872">
    <property type="term" value="F:metal ion binding"/>
    <property type="evidence" value="ECO:0007669"/>
    <property type="project" value="UniProtKB-KW"/>
</dbReference>
<evidence type="ECO:0000256" key="6">
    <source>
        <dbReference type="PROSITE-ProRule" id="PRU00433"/>
    </source>
</evidence>
<evidence type="ECO:0000313" key="10">
    <source>
        <dbReference type="Proteomes" id="UP000198620"/>
    </source>
</evidence>
<evidence type="ECO:0000256" key="1">
    <source>
        <dbReference type="ARBA" id="ARBA00022448"/>
    </source>
</evidence>
<keyword evidence="10" id="KW-1185">Reference proteome</keyword>
<keyword evidence="3 6" id="KW-0479">Metal-binding</keyword>
<evidence type="ECO:0000256" key="5">
    <source>
        <dbReference type="ARBA" id="ARBA00023004"/>
    </source>
</evidence>
<name>A0A1H7LF20_9PROT</name>
<protein>
    <submittedName>
        <fullName evidence="9">Cytochrome c553</fullName>
    </submittedName>
</protein>
<feature type="chain" id="PRO_5011783206" evidence="7">
    <location>
        <begin position="25"/>
        <end position="109"/>
    </location>
</feature>
<keyword evidence="7" id="KW-0732">Signal</keyword>
<dbReference type="SUPFAM" id="SSF46626">
    <property type="entry name" value="Cytochrome c"/>
    <property type="match status" value="1"/>
</dbReference>
<dbReference type="STRING" id="1233.SAMN05216387_10442"/>
<gene>
    <name evidence="9" type="ORF">SAMN05216387_10442</name>
</gene>
<keyword evidence="5 6" id="KW-0408">Iron</keyword>
<organism evidence="9 10">
    <name type="scientific">Nitrosovibrio tenuis</name>
    <dbReference type="NCBI Taxonomy" id="1233"/>
    <lineage>
        <taxon>Bacteria</taxon>
        <taxon>Pseudomonadati</taxon>
        <taxon>Pseudomonadota</taxon>
        <taxon>Betaproteobacteria</taxon>
        <taxon>Nitrosomonadales</taxon>
        <taxon>Nitrosomonadaceae</taxon>
        <taxon>Nitrosovibrio</taxon>
    </lineage>
</organism>
<dbReference type="Proteomes" id="UP000198620">
    <property type="component" value="Unassembled WGS sequence"/>
</dbReference>
<evidence type="ECO:0000256" key="2">
    <source>
        <dbReference type="ARBA" id="ARBA00022617"/>
    </source>
</evidence>
<dbReference type="PANTHER" id="PTHR33751">
    <property type="entry name" value="CBB3-TYPE CYTOCHROME C OXIDASE SUBUNIT FIXP"/>
    <property type="match status" value="1"/>
</dbReference>
<feature type="domain" description="Cytochrome c" evidence="8">
    <location>
        <begin position="26"/>
        <end position="108"/>
    </location>
</feature>
<dbReference type="EMBL" id="FOBH01000004">
    <property type="protein sequence ID" value="SEK97448.1"/>
    <property type="molecule type" value="Genomic_DNA"/>
</dbReference>
<dbReference type="GO" id="GO:0009055">
    <property type="term" value="F:electron transfer activity"/>
    <property type="evidence" value="ECO:0007669"/>
    <property type="project" value="InterPro"/>
</dbReference>
<keyword evidence="2 6" id="KW-0349">Heme</keyword>
<reference evidence="9 10" key="1">
    <citation type="submission" date="2016-10" db="EMBL/GenBank/DDBJ databases">
        <authorList>
            <person name="de Groot N.N."/>
        </authorList>
    </citation>
    <scope>NUCLEOTIDE SEQUENCE [LARGE SCALE GENOMIC DNA]</scope>
    <source>
        <strain evidence="9 10">Nv1</strain>
    </source>
</reference>
<evidence type="ECO:0000256" key="4">
    <source>
        <dbReference type="ARBA" id="ARBA00022982"/>
    </source>
</evidence>
<dbReference type="GO" id="GO:0020037">
    <property type="term" value="F:heme binding"/>
    <property type="evidence" value="ECO:0007669"/>
    <property type="project" value="InterPro"/>
</dbReference>
<evidence type="ECO:0000256" key="7">
    <source>
        <dbReference type="SAM" id="SignalP"/>
    </source>
</evidence>
<sequence length="109" mass="11473">MKRPAIVSVVAWGLLLALSGTAQAAGDPAAGKTKNAMCIGCHGIEGYRTSYPTVYQVPRLGGQHAEYLVKALEAYKTGARNHPSMKGIAATLSTKDMEDLAAYYANSGK</sequence>
<dbReference type="PROSITE" id="PS51007">
    <property type="entry name" value="CYTC"/>
    <property type="match status" value="1"/>
</dbReference>
<evidence type="ECO:0000259" key="8">
    <source>
        <dbReference type="PROSITE" id="PS51007"/>
    </source>
</evidence>
<dbReference type="AlphaFoldDB" id="A0A1H7LF20"/>
<dbReference type="PANTHER" id="PTHR33751:SF9">
    <property type="entry name" value="CYTOCHROME C4"/>
    <property type="match status" value="1"/>
</dbReference>
<accession>A0A1H7LF20</accession>
<dbReference type="Pfam" id="PF00034">
    <property type="entry name" value="Cytochrom_C"/>
    <property type="match status" value="1"/>
</dbReference>
<dbReference type="InterPro" id="IPR009056">
    <property type="entry name" value="Cyt_c-like_dom"/>
</dbReference>
<evidence type="ECO:0000256" key="3">
    <source>
        <dbReference type="ARBA" id="ARBA00022723"/>
    </source>
</evidence>
<evidence type="ECO:0000313" key="9">
    <source>
        <dbReference type="EMBL" id="SEK97448.1"/>
    </source>
</evidence>
<dbReference type="InterPro" id="IPR036909">
    <property type="entry name" value="Cyt_c-like_dom_sf"/>
</dbReference>
<proteinExistence type="predicted"/>
<keyword evidence="1" id="KW-0813">Transport</keyword>
<dbReference type="RefSeq" id="WP_090828284.1">
    <property type="nucleotide sequence ID" value="NZ_FOBH01000004.1"/>
</dbReference>
<dbReference type="InterPro" id="IPR050597">
    <property type="entry name" value="Cytochrome_c_Oxidase_Subunit"/>
</dbReference>